<reference evidence="1 2" key="1">
    <citation type="submission" date="2019-12" db="EMBL/GenBank/DDBJ databases">
        <title>Deinococcus sp. HMF7620 Genome sequencing and assembly.</title>
        <authorList>
            <person name="Kang H."/>
            <person name="Kim H."/>
            <person name="Joh K."/>
        </authorList>
    </citation>
    <scope>NUCLEOTIDE SEQUENCE [LARGE SCALE GENOMIC DNA]</scope>
    <source>
        <strain evidence="1 2">HMF7620</strain>
    </source>
</reference>
<sequence length="72" mass="8226">MIWTTAGWPDLQVYRAPRRLFFLELRQPGKKPFEAQLAAHARLRLAGFRVTVAYTFDQALAAAQEELCAPSY</sequence>
<proteinExistence type="predicted"/>
<name>A0A7C9I0X7_9DEIO</name>
<dbReference type="EMBL" id="WQLB01000029">
    <property type="protein sequence ID" value="MVN88488.1"/>
    <property type="molecule type" value="Genomic_DNA"/>
</dbReference>
<dbReference type="InterPro" id="IPR011856">
    <property type="entry name" value="tRNA_endonuc-like_dom_sf"/>
</dbReference>
<dbReference type="Proteomes" id="UP000483286">
    <property type="component" value="Unassembled WGS sequence"/>
</dbReference>
<gene>
    <name evidence="1" type="ORF">GO986_17235</name>
</gene>
<dbReference type="RefSeq" id="WP_157460548.1">
    <property type="nucleotide sequence ID" value="NZ_WQLB01000029.1"/>
</dbReference>
<accession>A0A7C9I0X7</accession>
<organism evidence="1 2">
    <name type="scientific">Deinococcus arboris</name>
    <dbReference type="NCBI Taxonomy" id="2682977"/>
    <lineage>
        <taxon>Bacteria</taxon>
        <taxon>Thermotogati</taxon>
        <taxon>Deinococcota</taxon>
        <taxon>Deinococci</taxon>
        <taxon>Deinococcales</taxon>
        <taxon>Deinococcaceae</taxon>
        <taxon>Deinococcus</taxon>
    </lineage>
</organism>
<evidence type="ECO:0008006" key="3">
    <source>
        <dbReference type="Google" id="ProtNLM"/>
    </source>
</evidence>
<comment type="caution">
    <text evidence="1">The sequence shown here is derived from an EMBL/GenBank/DDBJ whole genome shotgun (WGS) entry which is preliminary data.</text>
</comment>
<keyword evidence="2" id="KW-1185">Reference proteome</keyword>
<evidence type="ECO:0000313" key="2">
    <source>
        <dbReference type="Proteomes" id="UP000483286"/>
    </source>
</evidence>
<dbReference type="AlphaFoldDB" id="A0A7C9I0X7"/>
<protein>
    <recommendedName>
        <fullName evidence="3">VRR-NUC domain-containing protein</fullName>
    </recommendedName>
</protein>
<dbReference type="Gene3D" id="3.40.1350.10">
    <property type="match status" value="1"/>
</dbReference>
<dbReference type="GO" id="GO:0003676">
    <property type="term" value="F:nucleic acid binding"/>
    <property type="evidence" value="ECO:0007669"/>
    <property type="project" value="InterPro"/>
</dbReference>
<evidence type="ECO:0000313" key="1">
    <source>
        <dbReference type="EMBL" id="MVN88488.1"/>
    </source>
</evidence>